<dbReference type="Proteomes" id="UP000315295">
    <property type="component" value="Unassembled WGS sequence"/>
</dbReference>
<proteinExistence type="predicted"/>
<comment type="caution">
    <text evidence="1">The sequence shown here is derived from an EMBL/GenBank/DDBJ whole genome shotgun (WGS) entry which is preliminary data.</text>
</comment>
<sequence>MIQRFSNSLSLLFLQQRRAQKSPFRIVILHPSPPPCLMRSPLLLFSETEETPMIRIPDILQVTEKPR</sequence>
<dbReference type="AlphaFoldDB" id="A0A540NNS1"/>
<evidence type="ECO:0000313" key="1">
    <source>
        <dbReference type="EMBL" id="TQE12688.1"/>
    </source>
</evidence>
<keyword evidence="2" id="KW-1185">Reference proteome</keyword>
<organism evidence="1 2">
    <name type="scientific">Malus baccata</name>
    <name type="common">Siberian crab apple</name>
    <name type="synonym">Pyrus baccata</name>
    <dbReference type="NCBI Taxonomy" id="106549"/>
    <lineage>
        <taxon>Eukaryota</taxon>
        <taxon>Viridiplantae</taxon>
        <taxon>Streptophyta</taxon>
        <taxon>Embryophyta</taxon>
        <taxon>Tracheophyta</taxon>
        <taxon>Spermatophyta</taxon>
        <taxon>Magnoliopsida</taxon>
        <taxon>eudicotyledons</taxon>
        <taxon>Gunneridae</taxon>
        <taxon>Pentapetalae</taxon>
        <taxon>rosids</taxon>
        <taxon>fabids</taxon>
        <taxon>Rosales</taxon>
        <taxon>Rosaceae</taxon>
        <taxon>Amygdaloideae</taxon>
        <taxon>Maleae</taxon>
        <taxon>Malus</taxon>
    </lineage>
</organism>
<dbReference type="EMBL" id="VIEB01000017">
    <property type="protein sequence ID" value="TQE12688.1"/>
    <property type="molecule type" value="Genomic_DNA"/>
</dbReference>
<protein>
    <submittedName>
        <fullName evidence="1">Uncharacterized protein</fullName>
    </submittedName>
</protein>
<gene>
    <name evidence="1" type="ORF">C1H46_001708</name>
</gene>
<accession>A0A540NNS1</accession>
<name>A0A540NNS1_MALBA</name>
<reference evidence="1 2" key="1">
    <citation type="journal article" date="2019" name="G3 (Bethesda)">
        <title>Sequencing of a Wild Apple (Malus baccata) Genome Unravels the Differences Between Cultivated and Wild Apple Species Regarding Disease Resistance and Cold Tolerance.</title>
        <authorList>
            <person name="Chen X."/>
        </authorList>
    </citation>
    <scope>NUCLEOTIDE SEQUENCE [LARGE SCALE GENOMIC DNA]</scope>
    <source>
        <strain evidence="2">cv. Shandingzi</strain>
        <tissue evidence="1">Leaves</tissue>
    </source>
</reference>
<evidence type="ECO:0000313" key="2">
    <source>
        <dbReference type="Proteomes" id="UP000315295"/>
    </source>
</evidence>